<organism evidence="1 2">
    <name type="scientific">Sporolactobacillus inulinus</name>
    <dbReference type="NCBI Taxonomy" id="2078"/>
    <lineage>
        <taxon>Bacteria</taxon>
        <taxon>Bacillati</taxon>
        <taxon>Bacillota</taxon>
        <taxon>Bacilli</taxon>
        <taxon>Bacillales</taxon>
        <taxon>Sporolactobacillaceae</taxon>
        <taxon>Sporolactobacillus</taxon>
    </lineage>
</organism>
<accession>A0A4Y1ZAG4</accession>
<proteinExistence type="predicted"/>
<dbReference type="Proteomes" id="UP000319716">
    <property type="component" value="Unassembled WGS sequence"/>
</dbReference>
<evidence type="ECO:0000313" key="1">
    <source>
        <dbReference type="EMBL" id="GAY76062.1"/>
    </source>
</evidence>
<name>A0A4Y1ZAG4_9BACL</name>
<protein>
    <submittedName>
        <fullName evidence="1">Substrate-specific component YkoE of thiamin-regulated ECF transporter for hydroxymethylpyrimidine</fullName>
    </submittedName>
</protein>
<dbReference type="EMBL" id="BEXB01000010">
    <property type="protein sequence ID" value="GAY76062.1"/>
    <property type="molecule type" value="Genomic_DNA"/>
</dbReference>
<evidence type="ECO:0000313" key="2">
    <source>
        <dbReference type="Proteomes" id="UP000319716"/>
    </source>
</evidence>
<gene>
    <name evidence="1" type="ORF">NBRC111894_1616</name>
</gene>
<reference evidence="1 2" key="1">
    <citation type="submission" date="2017-11" db="EMBL/GenBank/DDBJ databases">
        <title>Draft Genome Sequence of Sporolactobacillus inulinus NBRC 111894 Isolated from Koso, a Japanese Sugar-Vegetable Fermented Beverage.</title>
        <authorList>
            <person name="Chiou T.Y."/>
            <person name="Oshima K."/>
            <person name="Suda W."/>
            <person name="Hattori M."/>
            <person name="Takahashi T."/>
        </authorList>
    </citation>
    <scope>NUCLEOTIDE SEQUENCE [LARGE SCALE GENOMIC DNA]</scope>
    <source>
        <strain evidence="1 2">NBRC111894</strain>
    </source>
</reference>
<comment type="caution">
    <text evidence="1">The sequence shown here is derived from an EMBL/GenBank/DDBJ whole genome shotgun (WGS) entry which is preliminary data.</text>
</comment>
<dbReference type="AlphaFoldDB" id="A0A4Y1ZAG4"/>
<sequence length="39" mass="4310">MVSILLSGLFPYALVKGLEKTGVTQSLRPVTKEDYDVLK</sequence>